<reference evidence="1" key="1">
    <citation type="submission" date="2020-08" db="EMBL/GenBank/DDBJ databases">
        <title>Genomic Encyclopedia of Type Strains, Phase IV (KMG-IV): sequencing the most valuable type-strain genomes for metagenomic binning, comparative biology and taxonomic classification.</title>
        <authorList>
            <person name="Goeker M."/>
        </authorList>
    </citation>
    <scope>NUCLEOTIDE SEQUENCE [LARGE SCALE GENOMIC DNA]</scope>
    <source>
        <strain evidence="1">DSM 105720</strain>
    </source>
</reference>
<sequence length="70" mass="8287">MGKKRVLGEVKPIDKVWLSKKELCAYLGVSDRYIEATININPKIEVYRISERIYLYNKQNIDEMIKKARI</sequence>
<dbReference type="Proteomes" id="UP000560658">
    <property type="component" value="Unassembled WGS sequence"/>
</dbReference>
<evidence type="ECO:0000313" key="1">
    <source>
        <dbReference type="EMBL" id="MBB4043877.1"/>
    </source>
</evidence>
<organism evidence="1 2">
    <name type="scientific">Bacteroides reticulotermitis</name>
    <dbReference type="NCBI Taxonomy" id="1133319"/>
    <lineage>
        <taxon>Bacteria</taxon>
        <taxon>Pseudomonadati</taxon>
        <taxon>Bacteroidota</taxon>
        <taxon>Bacteroidia</taxon>
        <taxon>Bacteroidales</taxon>
        <taxon>Bacteroidaceae</taxon>
        <taxon>Bacteroides</taxon>
    </lineage>
</organism>
<dbReference type="AlphaFoldDB" id="A0A840CUZ4"/>
<gene>
    <name evidence="1" type="ORF">GGR06_001663</name>
</gene>
<dbReference type="RefSeq" id="WP_044161584.1">
    <property type="nucleotide sequence ID" value="NZ_JACIER010000005.1"/>
</dbReference>
<proteinExistence type="predicted"/>
<keyword evidence="2" id="KW-1185">Reference proteome</keyword>
<protein>
    <submittedName>
        <fullName evidence="1">Uncharacterized protein</fullName>
    </submittedName>
</protein>
<accession>A0A840CUZ4</accession>
<dbReference type="EMBL" id="JACIER010000005">
    <property type="protein sequence ID" value="MBB4043877.1"/>
    <property type="molecule type" value="Genomic_DNA"/>
</dbReference>
<evidence type="ECO:0000313" key="2">
    <source>
        <dbReference type="Proteomes" id="UP000560658"/>
    </source>
</evidence>
<comment type="caution">
    <text evidence="1">The sequence shown here is derived from an EMBL/GenBank/DDBJ whole genome shotgun (WGS) entry which is preliminary data.</text>
</comment>
<name>A0A840CUZ4_9BACE</name>